<proteinExistence type="predicted"/>
<dbReference type="Proteomes" id="UP001165289">
    <property type="component" value="Unassembled WGS sequence"/>
</dbReference>
<comment type="caution">
    <text evidence="1">The sequence shown here is derived from an EMBL/GenBank/DDBJ whole genome shotgun (WGS) entry which is preliminary data.</text>
</comment>
<keyword evidence="2" id="KW-1185">Reference proteome</keyword>
<dbReference type="AlphaFoldDB" id="A0AAV7JS00"/>
<accession>A0AAV7JS00</accession>
<protein>
    <submittedName>
        <fullName evidence="1">E3 ubiquitin-protein ligase</fullName>
    </submittedName>
</protein>
<organism evidence="1 2">
    <name type="scientific">Oopsacas minuta</name>
    <dbReference type="NCBI Taxonomy" id="111878"/>
    <lineage>
        <taxon>Eukaryota</taxon>
        <taxon>Metazoa</taxon>
        <taxon>Porifera</taxon>
        <taxon>Hexactinellida</taxon>
        <taxon>Hexasterophora</taxon>
        <taxon>Lyssacinosida</taxon>
        <taxon>Leucopsacidae</taxon>
        <taxon>Oopsacas</taxon>
    </lineage>
</organism>
<dbReference type="EMBL" id="JAKMXF010000303">
    <property type="protein sequence ID" value="KAI6651522.1"/>
    <property type="molecule type" value="Genomic_DNA"/>
</dbReference>
<reference evidence="1 2" key="1">
    <citation type="journal article" date="2023" name="BMC Biol.">
        <title>The compact genome of the sponge Oopsacas minuta (Hexactinellida) is lacking key metazoan core genes.</title>
        <authorList>
            <person name="Santini S."/>
            <person name="Schenkelaars Q."/>
            <person name="Jourda C."/>
            <person name="Duchesne M."/>
            <person name="Belahbib H."/>
            <person name="Rocher C."/>
            <person name="Selva M."/>
            <person name="Riesgo A."/>
            <person name="Vervoort M."/>
            <person name="Leys S.P."/>
            <person name="Kodjabachian L."/>
            <person name="Le Bivic A."/>
            <person name="Borchiellini C."/>
            <person name="Claverie J.M."/>
            <person name="Renard E."/>
        </authorList>
    </citation>
    <scope>NUCLEOTIDE SEQUENCE [LARGE SCALE GENOMIC DNA]</scope>
    <source>
        <strain evidence="1">SPO-2</strain>
    </source>
</reference>
<sequence>MISKRPKLTFFKKKVYSPVFETEQVEKIMQEFLLGWIDSVIHLDCPFHLKFYLSFLTVNMNLMESCSSQIYFKVFQNMTSEFVLSIIKDKSNLEMFLKYQSDISKSPQLLYSAMQEVSRIDIDNFILFLPLYHVLFNSKHSFNEAHTAHDFLNMSYWGLPPDILFTHNHTIELPIIVNTLSQYNSLGPILPYSITLLCLKLEIFSQLMEILAIPFLPFIAVLLYRIDRWNLMEQDRELRERVYETFLAQSELNPNLLNDSHICQASDVIYKMLQLINDSQSLSKKIIITYNEADLLLQVLAKLLLLYHGHENLLASQKIFNLIPSSDLLDSITRCVDDDKMNQKPECGTDCLHEVLIWNTFLCIQFPSSYRWVQSVSKTFSIRLESHTLACLLNLFLNICSMKDISPLPSLFQTFRQELIRIVEKSQRRLLDEHSIFQNLVKVTADMFTEVIDVFAFIILLHESAITGADPVEHILSLSWLPILLKHCESKMLKSSNYPKSSDLFNKCIEVLRVLTTEFYLLTIQVNHMSIVLQSNSIYFSILQNLPEIIPVTANELSQEDFFNQAVTFRANMSNYFLRQHKFIAVFKKLLDSTNSGVYSKEINNFLAIDFSKKPISDLCRSVSGDQEFILNPDNPSLNVFNNRLIRIMLSTLPDFLKSQFFKVQFEHFLNIYLEETNNIKEIDLNTIHSILFFPTFTIVSDTISDLFDLTILLTTIDKHFSCYADGPELMNTFTHEIKHIVTAVERVTGKSYKLSLNETMGKVSCYFTLHRAENIAISILKVRKAYHFTEKFTNTEFVSNLKELNVDNTQLSQITPELRETTEILNNLTPVHKQILQTLLNCVDLFTWTAGIVEKSSELDNFIDLALNSVESTSTQVNRITCYKSVCTIFMPFIFDLQNVDEMYFLKKLSIVHENIESRDDTVAHLLKMSSDCARESELEFWKELQLSHKLMGGKTISKLKQIMQCGKFVLTTNTNTHTVDDILKLYIRGNELSTTDNHSPWYNFNALREMQSDIILITPLMHEDKDSVKFVAQFEEIVTLTNLILKLNCSGNIFFMNLFLEYTCNSIDVIKNDISYLTELYLKWSTQFLQARKDNYLLNHFTDSQILKIQIGLDGLNRQKDLDRDTIHLLTLIREELSHKDIIVALDKIKRGACTYTSPTHNNDSFQFPAEDVNYTSSIVYVPMSCQWILLNLKKNKFKHFPFEIFMRVEIRIFYH</sequence>
<evidence type="ECO:0000313" key="1">
    <source>
        <dbReference type="EMBL" id="KAI6651522.1"/>
    </source>
</evidence>
<evidence type="ECO:0000313" key="2">
    <source>
        <dbReference type="Proteomes" id="UP001165289"/>
    </source>
</evidence>
<name>A0AAV7JS00_9METZ</name>
<gene>
    <name evidence="1" type="ORF">LOD99_5130</name>
</gene>